<feature type="transmembrane region" description="Helical" evidence="1">
    <location>
        <begin position="87"/>
        <end position="107"/>
    </location>
</feature>
<accession>A0A1Y6C2J1</accession>
<gene>
    <name evidence="2" type="ORF">SAMN06296036_11033</name>
</gene>
<keyword evidence="1" id="KW-0472">Membrane</keyword>
<dbReference type="AlphaFoldDB" id="A0A1Y6C2J1"/>
<dbReference type="GO" id="GO:0016020">
    <property type="term" value="C:membrane"/>
    <property type="evidence" value="ECO:0007669"/>
    <property type="project" value="InterPro"/>
</dbReference>
<dbReference type="GO" id="GO:0015097">
    <property type="term" value="F:mercury ion transmembrane transporter activity"/>
    <property type="evidence" value="ECO:0007669"/>
    <property type="project" value="InterPro"/>
</dbReference>
<keyword evidence="1" id="KW-0812">Transmembrane</keyword>
<dbReference type="Proteomes" id="UP000192907">
    <property type="component" value="Unassembled WGS sequence"/>
</dbReference>
<dbReference type="InterPro" id="IPR004891">
    <property type="entry name" value="Mercury-R_MerC"/>
</dbReference>
<dbReference type="OrthoDB" id="34373at2"/>
<reference evidence="3" key="1">
    <citation type="submission" date="2017-04" db="EMBL/GenBank/DDBJ databases">
        <authorList>
            <person name="Varghese N."/>
            <person name="Submissions S."/>
        </authorList>
    </citation>
    <scope>NUCLEOTIDE SEQUENCE [LARGE SCALE GENOMIC DNA]</scope>
    <source>
        <strain evidence="3">RKEM611</strain>
    </source>
</reference>
<evidence type="ECO:0000313" key="2">
    <source>
        <dbReference type="EMBL" id="SMF32494.1"/>
    </source>
</evidence>
<keyword evidence="3" id="KW-1185">Reference proteome</keyword>
<feature type="transmembrane region" description="Helical" evidence="1">
    <location>
        <begin position="63"/>
        <end position="81"/>
    </location>
</feature>
<keyword evidence="1" id="KW-1133">Transmembrane helix</keyword>
<dbReference type="STRING" id="1513793.SAMN06296036_11033"/>
<protein>
    <submittedName>
        <fullName evidence="2">MerC mercury resistance protein</fullName>
    </submittedName>
</protein>
<evidence type="ECO:0000313" key="3">
    <source>
        <dbReference type="Proteomes" id="UP000192907"/>
    </source>
</evidence>
<evidence type="ECO:0000256" key="1">
    <source>
        <dbReference type="SAM" id="Phobius"/>
    </source>
</evidence>
<name>A0A1Y6C2J1_9BACT</name>
<dbReference type="EMBL" id="FWZT01000010">
    <property type="protein sequence ID" value="SMF32494.1"/>
    <property type="molecule type" value="Genomic_DNA"/>
</dbReference>
<dbReference type="Pfam" id="PF03203">
    <property type="entry name" value="MerC"/>
    <property type="match status" value="1"/>
</dbReference>
<proteinExistence type="predicted"/>
<organism evidence="2 3">
    <name type="scientific">Pseudobacteriovorax antillogorgiicola</name>
    <dbReference type="NCBI Taxonomy" id="1513793"/>
    <lineage>
        <taxon>Bacteria</taxon>
        <taxon>Pseudomonadati</taxon>
        <taxon>Bdellovibrionota</taxon>
        <taxon>Oligoflexia</taxon>
        <taxon>Oligoflexales</taxon>
        <taxon>Pseudobacteriovoracaceae</taxon>
        <taxon>Pseudobacteriovorax</taxon>
    </lineage>
</organism>
<dbReference type="RefSeq" id="WP_132320698.1">
    <property type="nucleotide sequence ID" value="NZ_FWZT01000010.1"/>
</dbReference>
<sequence length="119" mass="13083">MKDMMGMGLSLACLLHCLGAPFLLPLIPSLGPWFDQESVHVALLVIVSLYSVRFLMPYGSVMIKLMSLLGLALLGLAYQFHGAWYETLLNCLGSLALLGAHYSNMMAAKNSEKDYGRWA</sequence>